<reference evidence="1 2" key="1">
    <citation type="submission" date="2020-07" db="EMBL/GenBank/DDBJ databases">
        <title>Sequencing the genomes of 1000 actinobacteria strains.</title>
        <authorList>
            <person name="Klenk H.-P."/>
        </authorList>
    </citation>
    <scope>NUCLEOTIDE SEQUENCE [LARGE SCALE GENOMIC DNA]</scope>
    <source>
        <strain evidence="1 2">DSM 44121</strain>
    </source>
</reference>
<organism evidence="1 2">
    <name type="scientific">Promicromonospora sukumoe</name>
    <dbReference type="NCBI Taxonomy" id="88382"/>
    <lineage>
        <taxon>Bacteria</taxon>
        <taxon>Bacillati</taxon>
        <taxon>Actinomycetota</taxon>
        <taxon>Actinomycetes</taxon>
        <taxon>Micrococcales</taxon>
        <taxon>Promicromonosporaceae</taxon>
        <taxon>Promicromonospora</taxon>
    </lineage>
</organism>
<dbReference type="CDD" id="cd03784">
    <property type="entry name" value="GT1_Gtf-like"/>
    <property type="match status" value="1"/>
</dbReference>
<dbReference type="Gene3D" id="3.40.50.2000">
    <property type="entry name" value="Glycogen Phosphorylase B"/>
    <property type="match status" value="2"/>
</dbReference>
<accession>A0A7W3PE98</accession>
<keyword evidence="2" id="KW-1185">Reference proteome</keyword>
<evidence type="ECO:0000313" key="2">
    <source>
        <dbReference type="Proteomes" id="UP000540568"/>
    </source>
</evidence>
<dbReference type="SUPFAM" id="SSF53756">
    <property type="entry name" value="UDP-Glycosyltransferase/glycogen phosphorylase"/>
    <property type="match status" value="1"/>
</dbReference>
<protein>
    <submittedName>
        <fullName evidence="1">UDP:flavonoid glycosyltransferase YjiC (YdhE family)</fullName>
    </submittedName>
</protein>
<dbReference type="RefSeq" id="WP_182616191.1">
    <property type="nucleotide sequence ID" value="NZ_BAAATF010000003.1"/>
</dbReference>
<dbReference type="AlphaFoldDB" id="A0A7W3PE98"/>
<dbReference type="PANTHER" id="PTHR48050">
    <property type="entry name" value="STEROL 3-BETA-GLUCOSYLTRANSFERASE"/>
    <property type="match status" value="1"/>
</dbReference>
<comment type="caution">
    <text evidence="1">The sequence shown here is derived from an EMBL/GenBank/DDBJ whole genome shotgun (WGS) entry which is preliminary data.</text>
</comment>
<dbReference type="PANTHER" id="PTHR48050:SF13">
    <property type="entry name" value="STEROL 3-BETA-GLUCOSYLTRANSFERASE UGT80A2"/>
    <property type="match status" value="1"/>
</dbReference>
<dbReference type="EMBL" id="JACGWV010000001">
    <property type="protein sequence ID" value="MBA8808289.1"/>
    <property type="molecule type" value="Genomic_DNA"/>
</dbReference>
<dbReference type="InterPro" id="IPR002213">
    <property type="entry name" value="UDP_glucos_trans"/>
</dbReference>
<sequence>MTLLVITPDYASHVLPLATLATAWRDAGSDVVVATGPATAAVVAGFGLDRVDLPLGRGSNAGVMRAGEQPKDEAASLEGFFDATRRGMVPTLSYQARERLTDLMWDPVGRARRTLEVVEQVAPDAILVDHLAFSARLALQTAGIAYGDVVLGHPSALPVAGEVYGCPPAWPGAFTPSSGELDDLRLLCGEVARRFTAQWNAAARELDPAAAETPDAFASHGDTVLYNYPAALAAGDGRVLPPHAFLGSTRREERVDDDVERWLADGEPYAYVSFGSFLSVRDDVLARVAEALRRVGLRAAVATGAGDPAALGEIPATWLVRDVLPQVRLLGGAALAVTHGGNNSVTEAVGQGVPLLVLPFSTDQFAGAAAVERRGIGRVLDPNRAGAAALADAIREVLSLGAAPRGLLDDIAREQALRPGPGIAYDVLTGASATS</sequence>
<dbReference type="InterPro" id="IPR050426">
    <property type="entry name" value="Glycosyltransferase_28"/>
</dbReference>
<proteinExistence type="predicted"/>
<dbReference type="GO" id="GO:0017000">
    <property type="term" value="P:antibiotic biosynthetic process"/>
    <property type="evidence" value="ECO:0007669"/>
    <property type="project" value="UniProtKB-ARBA"/>
</dbReference>
<gene>
    <name evidence="1" type="ORF">FHX71_002231</name>
</gene>
<dbReference type="Pfam" id="PF00201">
    <property type="entry name" value="UDPGT"/>
    <property type="match status" value="1"/>
</dbReference>
<keyword evidence="1" id="KW-0808">Transferase</keyword>
<dbReference type="Proteomes" id="UP000540568">
    <property type="component" value="Unassembled WGS sequence"/>
</dbReference>
<evidence type="ECO:0000313" key="1">
    <source>
        <dbReference type="EMBL" id="MBA8808289.1"/>
    </source>
</evidence>
<dbReference type="GO" id="GO:0008194">
    <property type="term" value="F:UDP-glycosyltransferase activity"/>
    <property type="evidence" value="ECO:0007669"/>
    <property type="project" value="InterPro"/>
</dbReference>
<name>A0A7W3PE98_9MICO</name>